<proteinExistence type="predicted"/>
<dbReference type="EMBL" id="ML180024">
    <property type="protein sequence ID" value="THU79451.1"/>
    <property type="molecule type" value="Genomic_DNA"/>
</dbReference>
<keyword evidence="1" id="KW-1133">Transmembrane helix</keyword>
<name>A0A4S8KUN9_DENBC</name>
<feature type="transmembrane region" description="Helical" evidence="1">
    <location>
        <begin position="36"/>
        <end position="57"/>
    </location>
</feature>
<protein>
    <submittedName>
        <fullName evidence="2">Uncharacterized protein</fullName>
    </submittedName>
</protein>
<keyword evidence="1" id="KW-0812">Transmembrane</keyword>
<accession>A0A4S8KUN9</accession>
<reference evidence="2 3" key="1">
    <citation type="journal article" date="2019" name="Nat. Ecol. Evol.">
        <title>Megaphylogeny resolves global patterns of mushroom evolution.</title>
        <authorList>
            <person name="Varga T."/>
            <person name="Krizsan K."/>
            <person name="Foldi C."/>
            <person name="Dima B."/>
            <person name="Sanchez-Garcia M."/>
            <person name="Sanchez-Ramirez S."/>
            <person name="Szollosi G.J."/>
            <person name="Szarkandi J.G."/>
            <person name="Papp V."/>
            <person name="Albert L."/>
            <person name="Andreopoulos W."/>
            <person name="Angelini C."/>
            <person name="Antonin V."/>
            <person name="Barry K.W."/>
            <person name="Bougher N.L."/>
            <person name="Buchanan P."/>
            <person name="Buyck B."/>
            <person name="Bense V."/>
            <person name="Catcheside P."/>
            <person name="Chovatia M."/>
            <person name="Cooper J."/>
            <person name="Damon W."/>
            <person name="Desjardin D."/>
            <person name="Finy P."/>
            <person name="Geml J."/>
            <person name="Haridas S."/>
            <person name="Hughes K."/>
            <person name="Justo A."/>
            <person name="Karasinski D."/>
            <person name="Kautmanova I."/>
            <person name="Kiss B."/>
            <person name="Kocsube S."/>
            <person name="Kotiranta H."/>
            <person name="LaButti K.M."/>
            <person name="Lechner B.E."/>
            <person name="Liimatainen K."/>
            <person name="Lipzen A."/>
            <person name="Lukacs Z."/>
            <person name="Mihaltcheva S."/>
            <person name="Morgado L.N."/>
            <person name="Niskanen T."/>
            <person name="Noordeloos M.E."/>
            <person name="Ohm R.A."/>
            <person name="Ortiz-Santana B."/>
            <person name="Ovrebo C."/>
            <person name="Racz N."/>
            <person name="Riley R."/>
            <person name="Savchenko A."/>
            <person name="Shiryaev A."/>
            <person name="Soop K."/>
            <person name="Spirin V."/>
            <person name="Szebenyi C."/>
            <person name="Tomsovsky M."/>
            <person name="Tulloss R.E."/>
            <person name="Uehling J."/>
            <person name="Grigoriev I.V."/>
            <person name="Vagvolgyi C."/>
            <person name="Papp T."/>
            <person name="Martin F.M."/>
            <person name="Miettinen O."/>
            <person name="Hibbett D.S."/>
            <person name="Nagy L.G."/>
        </authorList>
    </citation>
    <scope>NUCLEOTIDE SEQUENCE [LARGE SCALE GENOMIC DNA]</scope>
    <source>
        <strain evidence="2 3">CBS 962.96</strain>
    </source>
</reference>
<evidence type="ECO:0000313" key="2">
    <source>
        <dbReference type="EMBL" id="THU79451.1"/>
    </source>
</evidence>
<dbReference type="Proteomes" id="UP000297245">
    <property type="component" value="Unassembled WGS sequence"/>
</dbReference>
<evidence type="ECO:0000256" key="1">
    <source>
        <dbReference type="SAM" id="Phobius"/>
    </source>
</evidence>
<evidence type="ECO:0000313" key="3">
    <source>
        <dbReference type="Proteomes" id="UP000297245"/>
    </source>
</evidence>
<keyword evidence="1" id="KW-0472">Membrane</keyword>
<dbReference type="AlphaFoldDB" id="A0A4S8KUN9"/>
<organism evidence="2 3">
    <name type="scientific">Dendrothele bispora (strain CBS 962.96)</name>
    <dbReference type="NCBI Taxonomy" id="1314807"/>
    <lineage>
        <taxon>Eukaryota</taxon>
        <taxon>Fungi</taxon>
        <taxon>Dikarya</taxon>
        <taxon>Basidiomycota</taxon>
        <taxon>Agaricomycotina</taxon>
        <taxon>Agaricomycetes</taxon>
        <taxon>Agaricomycetidae</taxon>
        <taxon>Agaricales</taxon>
        <taxon>Agaricales incertae sedis</taxon>
        <taxon>Dendrothele</taxon>
    </lineage>
</organism>
<sequence length="68" mass="7656">MGLVLATLAVAHFTSYYLSTQFLSSYNFALVSLSSYYLMILTHCPLTIFPHLLYTLITLNSTIPITHL</sequence>
<keyword evidence="3" id="KW-1185">Reference proteome</keyword>
<feature type="non-terminal residue" evidence="2">
    <location>
        <position position="68"/>
    </location>
</feature>
<gene>
    <name evidence="2" type="ORF">K435DRAFT_785840</name>
</gene>